<dbReference type="InterPro" id="IPR039721">
    <property type="entry name" value="C5-epimerase"/>
</dbReference>
<feature type="compositionally biased region" description="Polar residues" evidence="1">
    <location>
        <begin position="500"/>
        <end position="516"/>
    </location>
</feature>
<evidence type="ECO:0000259" key="2">
    <source>
        <dbReference type="Pfam" id="PF06662"/>
    </source>
</evidence>
<dbReference type="PANTHER" id="PTHR13174">
    <property type="entry name" value="D-GLUCURONYL C5-EPIMERASE"/>
    <property type="match status" value="1"/>
</dbReference>
<dbReference type="InterPro" id="IPR010598">
    <property type="entry name" value="C5-epim_C"/>
</dbReference>
<dbReference type="GO" id="GO:0015012">
    <property type="term" value="P:heparan sulfate proteoglycan biosynthetic process"/>
    <property type="evidence" value="ECO:0007669"/>
    <property type="project" value="InterPro"/>
</dbReference>
<keyword evidence="3" id="KW-1185">Reference proteome</keyword>
<organism evidence="3 4">
    <name type="scientific">Globodera rostochiensis</name>
    <name type="common">Golden nematode worm</name>
    <name type="synonym">Heterodera rostochiensis</name>
    <dbReference type="NCBI Taxonomy" id="31243"/>
    <lineage>
        <taxon>Eukaryota</taxon>
        <taxon>Metazoa</taxon>
        <taxon>Ecdysozoa</taxon>
        <taxon>Nematoda</taxon>
        <taxon>Chromadorea</taxon>
        <taxon>Rhabditida</taxon>
        <taxon>Tylenchina</taxon>
        <taxon>Tylenchomorpha</taxon>
        <taxon>Tylenchoidea</taxon>
        <taxon>Heteroderidae</taxon>
        <taxon>Heteroderinae</taxon>
        <taxon>Globodera</taxon>
    </lineage>
</organism>
<sequence>MPPPVRLLFLVPRRALRRFCALILLLVVLFPLLMLSGHRFSLGGSINQQINNEKGEFQPPLICAKQKAQFEFWGHTGCGKLREMALRERVACIDPITGVPMSKQWEKVPYFYPIQIFQFGLGHYNMNRTGKMAVVRRLAKKVSVRRAVGAHSEGRRAHANDGNGTITLDADESVQVKLFHWLPILLFSLETRRIDSEFVLKLERRRNEGEPRAMALIFRHSERKGCVWKDELRKAFPISVVFNIGPNSTMRWLDFVIDIRVSAAKALNVFCEGRNKFTKRELCQRQNATAAEFLPRELLFRGPCRVRIHSLRQQSNAHSEMFHKVVHWMLSRQDERGGWPVPISRTITEAHHRLVLPVGWQSAMAQGLALSFLTRAYTLAKVGERDLYMKAAQKALDLFEVPVEKGGVLSNICGLPWFEEYPTLPGTGVLNGFMSQALFLRGLDSLRHLLHLFDGGWWSLYDLRHIHLDSPPNLASQDYHLLHVSQLRWMYSITGDPERQGQTPNSHQPLYNQKHQGPNVKVRRQKSVGGNN</sequence>
<dbReference type="PANTHER" id="PTHR13174:SF3">
    <property type="entry name" value="D-GLUCURONYL C5-EPIMERASE"/>
    <property type="match status" value="1"/>
</dbReference>
<reference evidence="4" key="1">
    <citation type="submission" date="2022-11" db="UniProtKB">
        <authorList>
            <consortium name="WormBaseParasite"/>
        </authorList>
    </citation>
    <scope>IDENTIFICATION</scope>
</reference>
<feature type="region of interest" description="Disordered" evidence="1">
    <location>
        <begin position="495"/>
        <end position="532"/>
    </location>
</feature>
<evidence type="ECO:0000313" key="3">
    <source>
        <dbReference type="Proteomes" id="UP000887572"/>
    </source>
</evidence>
<protein>
    <submittedName>
        <fullName evidence="4">Heparosan-N-sulfate-glucuronate 5-epimerase</fullName>
    </submittedName>
</protein>
<feature type="domain" description="D-glucuronyl C5-epimerase C-terminal" evidence="2">
    <location>
        <begin position="333"/>
        <end position="498"/>
    </location>
</feature>
<dbReference type="Pfam" id="PF06662">
    <property type="entry name" value="C5-epim_C"/>
    <property type="match status" value="1"/>
</dbReference>
<dbReference type="AlphaFoldDB" id="A0A914IA36"/>
<dbReference type="Proteomes" id="UP000887572">
    <property type="component" value="Unplaced"/>
</dbReference>
<proteinExistence type="predicted"/>
<evidence type="ECO:0000256" key="1">
    <source>
        <dbReference type="SAM" id="MobiDB-lite"/>
    </source>
</evidence>
<dbReference type="GO" id="GO:0047464">
    <property type="term" value="F:heparosan-N-sulfate-glucuronate 5-epimerase activity"/>
    <property type="evidence" value="ECO:0007669"/>
    <property type="project" value="UniProtKB-EC"/>
</dbReference>
<name>A0A914IA36_GLORO</name>
<dbReference type="GO" id="GO:0005794">
    <property type="term" value="C:Golgi apparatus"/>
    <property type="evidence" value="ECO:0007669"/>
    <property type="project" value="TreeGrafter"/>
</dbReference>
<accession>A0A914IA36</accession>
<evidence type="ECO:0000313" key="4">
    <source>
        <dbReference type="WBParaSite" id="Gr19_v10_g8902.t1"/>
    </source>
</evidence>
<dbReference type="WBParaSite" id="Gr19_v10_g8902.t1">
    <property type="protein sequence ID" value="Gr19_v10_g8902.t1"/>
    <property type="gene ID" value="Gr19_v10_g8902"/>
</dbReference>